<dbReference type="Pfam" id="PF13662">
    <property type="entry name" value="Toprim_4"/>
    <property type="match status" value="1"/>
</dbReference>
<dbReference type="SUPFAM" id="SSF56731">
    <property type="entry name" value="DNA primase core"/>
    <property type="match status" value="1"/>
</dbReference>
<dbReference type="PANTHER" id="PTHR30313">
    <property type="entry name" value="DNA PRIMASE"/>
    <property type="match status" value="1"/>
</dbReference>
<sequence length="649" mass="74933">MNSTEFHNKMKLSNIPMSLIYKVCVASPRFDLKTFMANAPGAFDSNGKLRIKFDDYRAYYHVYCPLPSHSDQKNGDALVVRNDKRSFYCYGGCTTKSLNAIELVMCLILKVSPAIAVHRELSSMFFWPAVNFIVEEIGDLIGVTLAEVSKRTVYKPEVKQLILQATVDYYHFLATEVEFYKNKIDNYYQEERYFKFAPVNFQEIKIKGKLGITPFSKDKQYNKLYNQLKKRGFKDKDILDSRVCIKLDDGRIIDAFRSHAIIPYLQGDRVLGFYGRNLNKKGKIKHKRLAGHYDTPASLHLIVTQEEFMVAEGENTTKALQAMGYKAVIETMGANGFKDEHAVQIKNYRDVDPKKMKRAYTVYDPDKAGRKGTLKIGRMLQNISHVEVKVIRMPISEKNGEAWYLDANDLFEKYGFEAPQIFEKLKENAISLDAFTILYLLEEEAIVDFSGARSALQRYASYLDYVPKLERLFIMEELLDLLVPAFKDEIDRSDLRKDLKELLMARPEKTRVEGTFLEEEEEALKKLGLNDDEEEEFNEKDDLEDVGPIGPAKPAIEGLEIFKNSDANAWMITQDQEFYNQYKQKMRGLLLVHKIEKLEEELPNGTKTVLYDDSFVDGQFDSINKFATYKFKFEEDEKGKIKTIYGDDV</sequence>
<evidence type="ECO:0000313" key="3">
    <source>
        <dbReference type="Proteomes" id="UP000501076"/>
    </source>
</evidence>
<dbReference type="InterPro" id="IPR037068">
    <property type="entry name" value="DNA_primase_core_N_sf"/>
</dbReference>
<dbReference type="InterPro" id="IPR006171">
    <property type="entry name" value="TOPRIM_dom"/>
</dbReference>
<name>A0A6M6E8D9_PRIMG</name>
<organism evidence="2 3">
    <name type="scientific">Priestia megaterium</name>
    <name type="common">Bacillus megaterium</name>
    <dbReference type="NCBI Taxonomy" id="1404"/>
    <lineage>
        <taxon>Bacteria</taxon>
        <taxon>Bacillati</taxon>
        <taxon>Bacillota</taxon>
        <taxon>Bacilli</taxon>
        <taxon>Bacillales</taxon>
        <taxon>Bacillaceae</taxon>
        <taxon>Priestia</taxon>
    </lineage>
</organism>
<dbReference type="RefSeq" id="WP_171778684.1">
    <property type="nucleotide sequence ID" value="NZ_CP045273.1"/>
</dbReference>
<geneLocation type="plasmid" evidence="3">
    <name>pfdu301a</name>
</geneLocation>
<dbReference type="PANTHER" id="PTHR30313:SF2">
    <property type="entry name" value="DNA PRIMASE"/>
    <property type="match status" value="1"/>
</dbReference>
<dbReference type="AlphaFoldDB" id="A0A6M6E8D9"/>
<gene>
    <name evidence="2" type="ORF">FDZ14_31865</name>
</gene>
<protein>
    <submittedName>
        <fullName evidence="2">Toprim domain-containing protein</fullName>
    </submittedName>
</protein>
<dbReference type="GO" id="GO:0005737">
    <property type="term" value="C:cytoplasm"/>
    <property type="evidence" value="ECO:0007669"/>
    <property type="project" value="TreeGrafter"/>
</dbReference>
<dbReference type="Gene3D" id="3.90.980.10">
    <property type="entry name" value="DNA primase, catalytic core, N-terminal domain"/>
    <property type="match status" value="1"/>
</dbReference>
<dbReference type="GO" id="GO:0006269">
    <property type="term" value="P:DNA replication, synthesis of primer"/>
    <property type="evidence" value="ECO:0007669"/>
    <property type="project" value="TreeGrafter"/>
</dbReference>
<reference evidence="2 3" key="1">
    <citation type="submission" date="2019-10" db="EMBL/GenBank/DDBJ databases">
        <title>Complete genome sequences for adaption low water activity.</title>
        <authorList>
            <person name="Zhao L."/>
            <person name="Zhong J."/>
        </authorList>
    </citation>
    <scope>NUCLEOTIDE SEQUENCE [LARGE SCALE GENOMIC DNA]</scope>
    <source>
        <strain evidence="2 3">FDU301</strain>
        <plasmid evidence="3">pfdu301a</plasmid>
    </source>
</reference>
<proteinExistence type="predicted"/>
<dbReference type="Proteomes" id="UP000501076">
    <property type="component" value="Plasmid pFDU301A"/>
</dbReference>
<evidence type="ECO:0000313" key="2">
    <source>
        <dbReference type="EMBL" id="QJX80688.1"/>
    </source>
</evidence>
<dbReference type="InterPro" id="IPR050219">
    <property type="entry name" value="DnaG_primase"/>
</dbReference>
<evidence type="ECO:0000259" key="1">
    <source>
        <dbReference type="Pfam" id="PF13662"/>
    </source>
</evidence>
<dbReference type="EMBL" id="CP045273">
    <property type="protein sequence ID" value="QJX80688.1"/>
    <property type="molecule type" value="Genomic_DNA"/>
</dbReference>
<accession>A0A6M6E8D9</accession>
<dbReference type="Gene3D" id="3.40.1360.10">
    <property type="match status" value="1"/>
</dbReference>
<keyword evidence="2" id="KW-0614">Plasmid</keyword>
<feature type="domain" description="Toprim" evidence="1">
    <location>
        <begin position="307"/>
        <end position="391"/>
    </location>
</feature>